<dbReference type="EMBL" id="WJIE01000010">
    <property type="protein sequence ID" value="MRG96116.1"/>
    <property type="molecule type" value="Genomic_DNA"/>
</dbReference>
<dbReference type="OrthoDB" id="5514570at2"/>
<keyword evidence="2" id="KW-1185">Reference proteome</keyword>
<accession>A0A6N7PZ21</accession>
<name>A0A6N7PZ21_9BACT</name>
<reference evidence="1 2" key="1">
    <citation type="submission" date="2019-10" db="EMBL/GenBank/DDBJ databases">
        <title>A soil myxobacterium in the family Polyangiaceae.</title>
        <authorList>
            <person name="Li Y."/>
            <person name="Wang J."/>
        </authorList>
    </citation>
    <scope>NUCLEOTIDE SEQUENCE [LARGE SCALE GENOMIC DNA]</scope>
    <source>
        <strain evidence="1 2">DSM 14734</strain>
    </source>
</reference>
<dbReference type="Proteomes" id="UP000440224">
    <property type="component" value="Unassembled WGS sequence"/>
</dbReference>
<dbReference type="PROSITE" id="PS51257">
    <property type="entry name" value="PROKAR_LIPOPROTEIN"/>
    <property type="match status" value="1"/>
</dbReference>
<proteinExistence type="predicted"/>
<sequence>MTGRVRGAVQVATAAVAVSALGGCTFGDVPEETPSSVINWPPFADNCVPVECLFECCDGWNYSKDPILHGGVVLGTKCNEVKAKHADYAEYVALMTSEMNFCPSDFAGIESGYCHVVQPPDAVKEFTFEGQPVYSGLNFAVCPPSVPKAARPLEDKDLAPQE</sequence>
<evidence type="ECO:0000313" key="2">
    <source>
        <dbReference type="Proteomes" id="UP000440224"/>
    </source>
</evidence>
<comment type="caution">
    <text evidence="1">The sequence shown here is derived from an EMBL/GenBank/DDBJ whole genome shotgun (WGS) entry which is preliminary data.</text>
</comment>
<evidence type="ECO:0008006" key="3">
    <source>
        <dbReference type="Google" id="ProtNLM"/>
    </source>
</evidence>
<protein>
    <recommendedName>
        <fullName evidence="3">Lipoprotein</fullName>
    </recommendedName>
</protein>
<dbReference type="AlphaFoldDB" id="A0A6N7PZ21"/>
<gene>
    <name evidence="1" type="ORF">GF068_29965</name>
</gene>
<organism evidence="1 2">
    <name type="scientific">Polyangium spumosum</name>
    <dbReference type="NCBI Taxonomy" id="889282"/>
    <lineage>
        <taxon>Bacteria</taxon>
        <taxon>Pseudomonadati</taxon>
        <taxon>Myxococcota</taxon>
        <taxon>Polyangia</taxon>
        <taxon>Polyangiales</taxon>
        <taxon>Polyangiaceae</taxon>
        <taxon>Polyangium</taxon>
    </lineage>
</organism>
<evidence type="ECO:0000313" key="1">
    <source>
        <dbReference type="EMBL" id="MRG96116.1"/>
    </source>
</evidence>
<dbReference type="RefSeq" id="WP_153822919.1">
    <property type="nucleotide sequence ID" value="NZ_WJIE01000010.1"/>
</dbReference>